<feature type="non-terminal residue" evidence="1">
    <location>
        <position position="446"/>
    </location>
</feature>
<organism evidence="1 2">
    <name type="scientific">Cetraspora pellucida</name>
    <dbReference type="NCBI Taxonomy" id="1433469"/>
    <lineage>
        <taxon>Eukaryota</taxon>
        <taxon>Fungi</taxon>
        <taxon>Fungi incertae sedis</taxon>
        <taxon>Mucoromycota</taxon>
        <taxon>Glomeromycotina</taxon>
        <taxon>Glomeromycetes</taxon>
        <taxon>Diversisporales</taxon>
        <taxon>Gigasporaceae</taxon>
        <taxon>Cetraspora</taxon>
    </lineage>
</organism>
<dbReference type="EMBL" id="CAJVPW010033705">
    <property type="protein sequence ID" value="CAG8731771.1"/>
    <property type="molecule type" value="Genomic_DNA"/>
</dbReference>
<sequence length="446" mass="52341">INKWEQEKITEAQKKMAIAVIDLALSIGKIVTYPGGIISFVENVEKTSNSIKEALIAVNSVKEIMDKINEVNEIKIIKNVVDNIKKIKQINEDLKSNLSNVGDLNDNVEKRKGKIESLDVNALAKMLETEDRKGIYLRMVEWKSIKKDMRNLLNYPIEQRINGADEYLNSLDDLFNYIDAYIEAKIEEMESFKEYSRIKLQVEIFKKKEIRLKDMIDVYKEKQDNCDEIEFLLFERLISTKCWMSTYIENYRSAYYYSSLSESKIKPSVMKTIRQHMDDRKDIKMDMETTLNKFKGPPQPSEHSIHLTEEKYIKKFKHDRFISFEIPLNHKEFLKCERVRLNKIEVFLEGVGSNGDRIFLHINNTGVFADKYEGKVYLFRSEPMRPKVFVYEVPNNIKTKALFASKDYFVPTPFSQWTIKFDDDCQINLSGLKSINIELSVDCYFE</sequence>
<keyword evidence="2" id="KW-1185">Reference proteome</keyword>
<accession>A0ACA9Q305</accession>
<reference evidence="1" key="1">
    <citation type="submission" date="2021-06" db="EMBL/GenBank/DDBJ databases">
        <authorList>
            <person name="Kallberg Y."/>
            <person name="Tangrot J."/>
            <person name="Rosling A."/>
        </authorList>
    </citation>
    <scope>NUCLEOTIDE SEQUENCE</scope>
    <source>
        <strain evidence="1">28 12/20/2015</strain>
    </source>
</reference>
<name>A0ACA9Q305_9GLOM</name>
<evidence type="ECO:0000313" key="2">
    <source>
        <dbReference type="Proteomes" id="UP000789366"/>
    </source>
</evidence>
<dbReference type="Proteomes" id="UP000789366">
    <property type="component" value="Unassembled WGS sequence"/>
</dbReference>
<evidence type="ECO:0000313" key="1">
    <source>
        <dbReference type="EMBL" id="CAG8731771.1"/>
    </source>
</evidence>
<proteinExistence type="predicted"/>
<protein>
    <submittedName>
        <fullName evidence="1">12074_t:CDS:1</fullName>
    </submittedName>
</protein>
<gene>
    <name evidence="1" type="ORF">SPELUC_LOCUS13163</name>
</gene>
<comment type="caution">
    <text evidence="1">The sequence shown here is derived from an EMBL/GenBank/DDBJ whole genome shotgun (WGS) entry which is preliminary data.</text>
</comment>
<feature type="non-terminal residue" evidence="1">
    <location>
        <position position="1"/>
    </location>
</feature>